<dbReference type="PRINTS" id="PR00598">
    <property type="entry name" value="HTHMARR"/>
</dbReference>
<proteinExistence type="predicted"/>
<dbReference type="Proteomes" id="UP000183015">
    <property type="component" value="Unassembled WGS sequence"/>
</dbReference>
<keyword evidence="3" id="KW-1185">Reference proteome</keyword>
<organism evidence="2 3">
    <name type="scientific">Streptacidiphilus jiangxiensis</name>
    <dbReference type="NCBI Taxonomy" id="235985"/>
    <lineage>
        <taxon>Bacteria</taxon>
        <taxon>Bacillati</taxon>
        <taxon>Actinomycetota</taxon>
        <taxon>Actinomycetes</taxon>
        <taxon>Kitasatosporales</taxon>
        <taxon>Streptomycetaceae</taxon>
        <taxon>Streptacidiphilus</taxon>
    </lineage>
</organism>
<dbReference type="InterPro" id="IPR036390">
    <property type="entry name" value="WH_DNA-bd_sf"/>
</dbReference>
<dbReference type="PANTHER" id="PTHR33164">
    <property type="entry name" value="TRANSCRIPTIONAL REGULATOR, MARR FAMILY"/>
    <property type="match status" value="1"/>
</dbReference>
<dbReference type="Pfam" id="PF12802">
    <property type="entry name" value="MarR_2"/>
    <property type="match status" value="1"/>
</dbReference>
<dbReference type="EMBL" id="FOAZ01000003">
    <property type="protein sequence ID" value="SEK73593.1"/>
    <property type="molecule type" value="Genomic_DNA"/>
</dbReference>
<name>A0A1H7JGB7_STRJI</name>
<dbReference type="GO" id="GO:0003677">
    <property type="term" value="F:DNA binding"/>
    <property type="evidence" value="ECO:0007669"/>
    <property type="project" value="UniProtKB-KW"/>
</dbReference>
<dbReference type="GO" id="GO:0006950">
    <property type="term" value="P:response to stress"/>
    <property type="evidence" value="ECO:0007669"/>
    <property type="project" value="TreeGrafter"/>
</dbReference>
<evidence type="ECO:0000313" key="2">
    <source>
        <dbReference type="EMBL" id="SEK73593.1"/>
    </source>
</evidence>
<dbReference type="PANTHER" id="PTHR33164:SF43">
    <property type="entry name" value="HTH-TYPE TRANSCRIPTIONAL REPRESSOR YETL"/>
    <property type="match status" value="1"/>
</dbReference>
<reference evidence="3" key="1">
    <citation type="submission" date="2016-10" db="EMBL/GenBank/DDBJ databases">
        <authorList>
            <person name="Varghese N."/>
        </authorList>
    </citation>
    <scope>NUCLEOTIDE SEQUENCE [LARGE SCALE GENOMIC DNA]</scope>
    <source>
        <strain evidence="3">DSM 45096 / BCRC 16803 / CGMCC 4.1857 / CIP 109030 / JCM 12277 / KCTC 19219 / NBRC 100920 / 33214</strain>
    </source>
</reference>
<sequence>MSEQDAAGRIYAVMRRLVLEADDRKQHVVDALGMSYIRSRALRALAVEPIRMTELATRLVTDKPYTTLVVDDLEARGLVVREQDPDDRRCKIVKITPAGREAADTATRIITAPPTELVALPPEDLEALDRILGKLQHP</sequence>
<dbReference type="SUPFAM" id="SSF46785">
    <property type="entry name" value="Winged helix' DNA-binding domain"/>
    <property type="match status" value="1"/>
</dbReference>
<dbReference type="InterPro" id="IPR000835">
    <property type="entry name" value="HTH_MarR-typ"/>
</dbReference>
<protein>
    <submittedName>
        <fullName evidence="2">DNA-binding transcriptional regulator, MarR family</fullName>
    </submittedName>
</protein>
<dbReference type="STRING" id="235985.SAMN05414137_103278"/>
<evidence type="ECO:0000259" key="1">
    <source>
        <dbReference type="PROSITE" id="PS50995"/>
    </source>
</evidence>
<dbReference type="Gene3D" id="1.10.10.10">
    <property type="entry name" value="Winged helix-like DNA-binding domain superfamily/Winged helix DNA-binding domain"/>
    <property type="match status" value="1"/>
</dbReference>
<feature type="domain" description="HTH marR-type" evidence="1">
    <location>
        <begin position="7"/>
        <end position="137"/>
    </location>
</feature>
<dbReference type="InterPro" id="IPR039422">
    <property type="entry name" value="MarR/SlyA-like"/>
</dbReference>
<gene>
    <name evidence="2" type="ORF">SAMN05414137_103278</name>
</gene>
<dbReference type="eggNOG" id="COG1846">
    <property type="taxonomic scope" value="Bacteria"/>
</dbReference>
<keyword evidence="2" id="KW-0238">DNA-binding</keyword>
<dbReference type="RefSeq" id="WP_042460451.1">
    <property type="nucleotide sequence ID" value="NZ_BBPN01000069.1"/>
</dbReference>
<dbReference type="AlphaFoldDB" id="A0A1H7JGB7"/>
<accession>A0A1H7JGB7</accession>
<dbReference type="InterPro" id="IPR036388">
    <property type="entry name" value="WH-like_DNA-bd_sf"/>
</dbReference>
<dbReference type="PROSITE" id="PS50995">
    <property type="entry name" value="HTH_MARR_2"/>
    <property type="match status" value="1"/>
</dbReference>
<dbReference type="SMART" id="SM00347">
    <property type="entry name" value="HTH_MARR"/>
    <property type="match status" value="1"/>
</dbReference>
<evidence type="ECO:0000313" key="3">
    <source>
        <dbReference type="Proteomes" id="UP000183015"/>
    </source>
</evidence>
<dbReference type="GO" id="GO:0003700">
    <property type="term" value="F:DNA-binding transcription factor activity"/>
    <property type="evidence" value="ECO:0007669"/>
    <property type="project" value="InterPro"/>
</dbReference>
<dbReference type="OrthoDB" id="4807076at2"/>